<keyword evidence="1" id="KW-0812">Transmembrane</keyword>
<keyword evidence="1" id="KW-1133">Transmembrane helix</keyword>
<gene>
    <name evidence="2" type="ORF">H9L05_05350</name>
</gene>
<feature type="transmembrane region" description="Helical" evidence="1">
    <location>
        <begin position="21"/>
        <end position="42"/>
    </location>
</feature>
<accession>A0A7H0GXS5</accession>
<reference evidence="2 3" key="1">
    <citation type="submission" date="2020-08" db="EMBL/GenBank/DDBJ databases">
        <title>Genome sequence of Hymenobacter qilianensis JCM 19763T.</title>
        <authorList>
            <person name="Hyun D.-W."/>
            <person name="Bae J.-W."/>
        </authorList>
    </citation>
    <scope>NUCLEOTIDE SEQUENCE [LARGE SCALE GENOMIC DNA]</scope>
    <source>
        <strain evidence="2 3">JCM 19763</strain>
    </source>
</reference>
<evidence type="ECO:0000313" key="3">
    <source>
        <dbReference type="Proteomes" id="UP000516093"/>
    </source>
</evidence>
<feature type="transmembrane region" description="Helical" evidence="1">
    <location>
        <begin position="54"/>
        <end position="73"/>
    </location>
</feature>
<dbReference type="EMBL" id="CP060784">
    <property type="protein sequence ID" value="QNP53091.1"/>
    <property type="molecule type" value="Genomic_DNA"/>
</dbReference>
<name>A0A7H0GXS5_9BACT</name>
<dbReference type="Pfam" id="PF09527">
    <property type="entry name" value="ATPase_gene1"/>
    <property type="match status" value="1"/>
</dbReference>
<organism evidence="2 3">
    <name type="scientific">Hymenobacter qilianensis</name>
    <dbReference type="NCBI Taxonomy" id="1385715"/>
    <lineage>
        <taxon>Bacteria</taxon>
        <taxon>Pseudomonadati</taxon>
        <taxon>Bacteroidota</taxon>
        <taxon>Cytophagia</taxon>
        <taxon>Cytophagales</taxon>
        <taxon>Hymenobacteraceae</taxon>
        <taxon>Hymenobacter</taxon>
    </lineage>
</organism>
<dbReference type="RefSeq" id="WP_187733316.1">
    <property type="nucleotide sequence ID" value="NZ_BMFN01000001.1"/>
</dbReference>
<dbReference type="AlphaFoldDB" id="A0A7H0GXS5"/>
<dbReference type="InterPro" id="IPR032820">
    <property type="entry name" value="ATPase_put"/>
</dbReference>
<sequence length="80" mass="8986">MPAVPPPDKPTNSNPDRLRAFAKYSGLGFQMLAIIGLSAWAGTALDERFQNERPWYTIVLMLLGVFIAMYQVIRSLTRDS</sequence>
<protein>
    <submittedName>
        <fullName evidence="2">AtpZ/AtpI family protein</fullName>
    </submittedName>
</protein>
<keyword evidence="1" id="KW-0472">Membrane</keyword>
<dbReference type="Proteomes" id="UP000516093">
    <property type="component" value="Chromosome"/>
</dbReference>
<dbReference type="KEGG" id="hqi:H9L05_05350"/>
<evidence type="ECO:0000256" key="1">
    <source>
        <dbReference type="SAM" id="Phobius"/>
    </source>
</evidence>
<proteinExistence type="predicted"/>
<keyword evidence="3" id="KW-1185">Reference proteome</keyword>
<evidence type="ECO:0000313" key="2">
    <source>
        <dbReference type="EMBL" id="QNP53091.1"/>
    </source>
</evidence>